<reference evidence="1" key="1">
    <citation type="submission" date="2023-03" db="UniProtKB">
        <authorList>
            <consortium name="EnsemblPlants"/>
        </authorList>
    </citation>
    <scope>IDENTIFICATION</scope>
</reference>
<sequence>MKMTRPDDSRMVMATIGDACGGLKMAKRTDLTTARRRLRWGTNDLHENE</sequence>
<evidence type="ECO:0000313" key="1">
    <source>
        <dbReference type="EnsemblPlants" id="MELO3C019153.2.1"/>
    </source>
</evidence>
<organism evidence="1">
    <name type="scientific">Cucumis melo</name>
    <name type="common">Muskmelon</name>
    <dbReference type="NCBI Taxonomy" id="3656"/>
    <lineage>
        <taxon>Eukaryota</taxon>
        <taxon>Viridiplantae</taxon>
        <taxon>Streptophyta</taxon>
        <taxon>Embryophyta</taxon>
        <taxon>Tracheophyta</taxon>
        <taxon>Spermatophyta</taxon>
        <taxon>Magnoliopsida</taxon>
        <taxon>eudicotyledons</taxon>
        <taxon>Gunneridae</taxon>
        <taxon>Pentapetalae</taxon>
        <taxon>rosids</taxon>
        <taxon>fabids</taxon>
        <taxon>Cucurbitales</taxon>
        <taxon>Cucurbitaceae</taxon>
        <taxon>Benincaseae</taxon>
        <taxon>Cucumis</taxon>
    </lineage>
</organism>
<protein>
    <submittedName>
        <fullName evidence="1">Uncharacterized protein</fullName>
    </submittedName>
</protein>
<name>A0A9I9DK19_CUCME</name>
<accession>A0A9I9DK19</accession>
<proteinExistence type="predicted"/>
<dbReference type="Gramene" id="MELO3C019153.2.1">
    <property type="protein sequence ID" value="MELO3C019153.2.1"/>
    <property type="gene ID" value="MELO3C019153.2"/>
</dbReference>
<dbReference type="EnsemblPlants" id="MELO3C019153.2.1">
    <property type="protein sequence ID" value="MELO3C019153.2.1"/>
    <property type="gene ID" value="MELO3C019153.2"/>
</dbReference>
<dbReference type="AlphaFoldDB" id="A0A9I9DK19"/>